<name>A0A9D4KHG7_DREPO</name>
<organism evidence="2 3">
    <name type="scientific">Dreissena polymorpha</name>
    <name type="common">Zebra mussel</name>
    <name type="synonym">Mytilus polymorpha</name>
    <dbReference type="NCBI Taxonomy" id="45954"/>
    <lineage>
        <taxon>Eukaryota</taxon>
        <taxon>Metazoa</taxon>
        <taxon>Spiralia</taxon>
        <taxon>Lophotrochozoa</taxon>
        <taxon>Mollusca</taxon>
        <taxon>Bivalvia</taxon>
        <taxon>Autobranchia</taxon>
        <taxon>Heteroconchia</taxon>
        <taxon>Euheterodonta</taxon>
        <taxon>Imparidentia</taxon>
        <taxon>Neoheterodontei</taxon>
        <taxon>Myida</taxon>
        <taxon>Dreissenoidea</taxon>
        <taxon>Dreissenidae</taxon>
        <taxon>Dreissena</taxon>
    </lineage>
</organism>
<gene>
    <name evidence="2" type="ORF">DPMN_113006</name>
</gene>
<evidence type="ECO:0000313" key="3">
    <source>
        <dbReference type="Proteomes" id="UP000828390"/>
    </source>
</evidence>
<evidence type="ECO:0000256" key="1">
    <source>
        <dbReference type="SAM" id="MobiDB-lite"/>
    </source>
</evidence>
<reference evidence="2" key="2">
    <citation type="submission" date="2020-11" db="EMBL/GenBank/DDBJ databases">
        <authorList>
            <person name="McCartney M.A."/>
            <person name="Auch B."/>
            <person name="Kono T."/>
            <person name="Mallez S."/>
            <person name="Becker A."/>
            <person name="Gohl D.M."/>
            <person name="Silverstein K.A.T."/>
            <person name="Koren S."/>
            <person name="Bechman K.B."/>
            <person name="Herman A."/>
            <person name="Abrahante J.E."/>
            <person name="Garbe J."/>
        </authorList>
    </citation>
    <scope>NUCLEOTIDE SEQUENCE</scope>
    <source>
        <strain evidence="2">Duluth1</strain>
        <tissue evidence="2">Whole animal</tissue>
    </source>
</reference>
<reference evidence="2" key="1">
    <citation type="journal article" date="2019" name="bioRxiv">
        <title>The Genome of the Zebra Mussel, Dreissena polymorpha: A Resource for Invasive Species Research.</title>
        <authorList>
            <person name="McCartney M.A."/>
            <person name="Auch B."/>
            <person name="Kono T."/>
            <person name="Mallez S."/>
            <person name="Zhang Y."/>
            <person name="Obille A."/>
            <person name="Becker A."/>
            <person name="Abrahante J.E."/>
            <person name="Garbe J."/>
            <person name="Badalamenti J.P."/>
            <person name="Herman A."/>
            <person name="Mangelson H."/>
            <person name="Liachko I."/>
            <person name="Sullivan S."/>
            <person name="Sone E.D."/>
            <person name="Koren S."/>
            <person name="Silverstein K.A.T."/>
            <person name="Beckman K.B."/>
            <person name="Gohl D.M."/>
        </authorList>
    </citation>
    <scope>NUCLEOTIDE SEQUENCE</scope>
    <source>
        <strain evidence="2">Duluth1</strain>
        <tissue evidence="2">Whole animal</tissue>
    </source>
</reference>
<protein>
    <submittedName>
        <fullName evidence="2">Uncharacterized protein</fullName>
    </submittedName>
</protein>
<proteinExistence type="predicted"/>
<sequence>MERKKPEHSEVHSTRNRNSAARAAPFNININTQLLLNTFHASTVPFSLDVIPLASARELTVSVKLLATSSVKLLASEKPLALRHPKALGEASVTALYNVGRLQPSQDPLTIQQILRSPGSTVRSQARIKW</sequence>
<keyword evidence="3" id="KW-1185">Reference proteome</keyword>
<feature type="region of interest" description="Disordered" evidence="1">
    <location>
        <begin position="1"/>
        <end position="20"/>
    </location>
</feature>
<comment type="caution">
    <text evidence="2">The sequence shown here is derived from an EMBL/GenBank/DDBJ whole genome shotgun (WGS) entry which is preliminary data.</text>
</comment>
<dbReference type="Proteomes" id="UP000828390">
    <property type="component" value="Unassembled WGS sequence"/>
</dbReference>
<accession>A0A9D4KHG7</accession>
<dbReference type="AlphaFoldDB" id="A0A9D4KHG7"/>
<feature type="compositionally biased region" description="Basic and acidic residues" evidence="1">
    <location>
        <begin position="1"/>
        <end position="13"/>
    </location>
</feature>
<evidence type="ECO:0000313" key="2">
    <source>
        <dbReference type="EMBL" id="KAH3839574.1"/>
    </source>
</evidence>
<dbReference type="EMBL" id="JAIWYP010000004">
    <property type="protein sequence ID" value="KAH3839574.1"/>
    <property type="molecule type" value="Genomic_DNA"/>
</dbReference>